<dbReference type="EMBL" id="JXXK01000002">
    <property type="protein sequence ID" value="KJF41193.1"/>
    <property type="molecule type" value="Genomic_DNA"/>
</dbReference>
<dbReference type="Pfam" id="PF19808">
    <property type="entry name" value="DUF6291"/>
    <property type="match status" value="1"/>
</dbReference>
<evidence type="ECO:0000259" key="2">
    <source>
        <dbReference type="Pfam" id="PF19808"/>
    </source>
</evidence>
<evidence type="ECO:0000313" key="3">
    <source>
        <dbReference type="EMBL" id="KJF41193.1"/>
    </source>
</evidence>
<comment type="caution">
    <text evidence="3">The sequence shown here is derived from an EMBL/GenBank/DDBJ whole genome shotgun (WGS) entry which is preliminary data.</text>
</comment>
<protein>
    <recommendedName>
        <fullName evidence="2">DUF6291 domain-containing protein</fullName>
    </recommendedName>
</protein>
<accession>A0A0D8J5X4</accession>
<dbReference type="GeneID" id="42855613"/>
<feature type="domain" description="DUF6291" evidence="2">
    <location>
        <begin position="11"/>
        <end position="86"/>
    </location>
</feature>
<evidence type="ECO:0000256" key="1">
    <source>
        <dbReference type="SAM" id="MobiDB-lite"/>
    </source>
</evidence>
<organism evidence="3 4">
    <name type="scientific">Ruthenibacterium lactatiformans</name>
    <dbReference type="NCBI Taxonomy" id="1550024"/>
    <lineage>
        <taxon>Bacteria</taxon>
        <taxon>Bacillati</taxon>
        <taxon>Bacillota</taxon>
        <taxon>Clostridia</taxon>
        <taxon>Eubacteriales</taxon>
        <taxon>Oscillospiraceae</taxon>
        <taxon>Ruthenibacterium</taxon>
    </lineage>
</organism>
<dbReference type="AlphaFoldDB" id="A0A0D8J5X4"/>
<keyword evidence="4" id="KW-1185">Reference proteome</keyword>
<proteinExistence type="predicted"/>
<name>A0A0D8J5X4_9FIRM</name>
<reference evidence="3" key="1">
    <citation type="submission" date="2015-02" db="EMBL/GenBank/DDBJ databases">
        <title>A novel member of the family Ruminococcaceae isolated from human feces.</title>
        <authorList>
            <person name="Shkoporov A.N."/>
            <person name="Chaplin A.V."/>
            <person name="Motuzova O.V."/>
            <person name="Kafarskaia L.I."/>
            <person name="Khokhlova E.V."/>
            <person name="Efimov B.A."/>
        </authorList>
    </citation>
    <scope>NUCLEOTIDE SEQUENCE [LARGE SCALE GENOMIC DNA]</scope>
    <source>
        <strain evidence="3">585-1</strain>
    </source>
</reference>
<dbReference type="RefSeq" id="WP_050004508.1">
    <property type="nucleotide sequence ID" value="NZ_JXXK01000002.1"/>
</dbReference>
<feature type="region of interest" description="Disordered" evidence="1">
    <location>
        <begin position="86"/>
        <end position="116"/>
    </location>
</feature>
<gene>
    <name evidence="3" type="ORF">TQ39_03045</name>
</gene>
<dbReference type="Proteomes" id="UP000032483">
    <property type="component" value="Unassembled WGS sequence"/>
</dbReference>
<sequence>MPDDAEKSKYIPMFYSYIEQLGLLSLEQVGALVMALLVYGRDGTQPDFPKDGNVYMAFSFIADNSMRAEIRRQEIVEKRREAGRIRAASAEKDENGRFVQQKASKKPALSSKSSTDQQVQLYKYKYNNKDNNNNNRRIRAHAYANDDGFDDGWSEREQEIVAFCREVVKDIKPEQERKVLAAADGMELGMVLDAISIAYEKGCSSPDYIVSSIESQRHQPDRRPGKI</sequence>
<evidence type="ECO:0000313" key="4">
    <source>
        <dbReference type="Proteomes" id="UP000032483"/>
    </source>
</evidence>
<feature type="compositionally biased region" description="Basic and acidic residues" evidence="1">
    <location>
        <begin position="86"/>
        <end position="96"/>
    </location>
</feature>
<dbReference type="InterPro" id="IPR046258">
    <property type="entry name" value="DUF6291"/>
</dbReference>